<dbReference type="GO" id="GO:0003908">
    <property type="term" value="F:methylated-DNA-[protein]-cysteine S-methyltransferase activity"/>
    <property type="evidence" value="ECO:0007669"/>
    <property type="project" value="UniProtKB-EC"/>
</dbReference>
<dbReference type="EC" id="2.1.1.63" evidence="3"/>
<evidence type="ECO:0000256" key="2">
    <source>
        <dbReference type="ARBA" id="ARBA00008711"/>
    </source>
</evidence>
<name>A0A3P3Y7U1_PLABS</name>
<protein>
    <recommendedName>
        <fullName evidence="4">Methylated-DNA--protein-cysteine methyltransferase</fullName>
        <ecNumber evidence="3">2.1.1.63</ecNumber>
    </recommendedName>
    <alternativeName>
        <fullName evidence="9">6-O-methylguanine-DNA methyltransferase</fullName>
    </alternativeName>
    <alternativeName>
        <fullName evidence="10">O-6-methylguanine-DNA-alkyltransferase</fullName>
    </alternativeName>
</protein>
<feature type="region of interest" description="Disordered" evidence="12">
    <location>
        <begin position="88"/>
        <end position="152"/>
    </location>
</feature>
<evidence type="ECO:0000256" key="1">
    <source>
        <dbReference type="ARBA" id="ARBA00001286"/>
    </source>
</evidence>
<keyword evidence="5" id="KW-0489">Methyltransferase</keyword>
<evidence type="ECO:0000256" key="3">
    <source>
        <dbReference type="ARBA" id="ARBA00011918"/>
    </source>
</evidence>
<dbReference type="InterPro" id="IPR001497">
    <property type="entry name" value="MethylDNA_cys_MeTrfase_AS"/>
</dbReference>
<keyword evidence="7" id="KW-0227">DNA damage</keyword>
<evidence type="ECO:0000256" key="6">
    <source>
        <dbReference type="ARBA" id="ARBA00022679"/>
    </source>
</evidence>
<dbReference type="NCBIfam" id="TIGR00589">
    <property type="entry name" value="ogt"/>
    <property type="match status" value="1"/>
</dbReference>
<evidence type="ECO:0000313" key="14">
    <source>
        <dbReference type="EMBL" id="SPQ96242.1"/>
    </source>
</evidence>
<dbReference type="SUPFAM" id="SSF46767">
    <property type="entry name" value="Methylated DNA-protein cysteine methyltransferase, C-terminal domain"/>
    <property type="match status" value="1"/>
</dbReference>
<geneLocation type="mitochondrion" evidence="14"/>
<dbReference type="GO" id="GO:0006281">
    <property type="term" value="P:DNA repair"/>
    <property type="evidence" value="ECO:0007669"/>
    <property type="project" value="UniProtKB-KW"/>
</dbReference>
<sequence>MVVVKLDNVGVRELSFQWYVFADSDDFPRINNEHSIREVLYSVQIALVLSDRGQDPPSVTSTVSDDMRTPNRITLAVERVRNEMRHMATISTTGARGNAHDDDRDDERRSQQQWHRPAHPKMTNEGLSSVSHDGGDSADTGDAPHVSKIGARFGPVGASTCRGCTQIWMPATETPKSGNPRQASGGGSRLGVFGETAFWRWVSIVGTTSPVLEAGWMSTGAGDDMKPVVPGEPLVVTQFAQAVYDLCKGIPPGSVSTYGRIAAILHSSPRAVGSALRRNPYAPIVPCHRVVKTDLTLGGFKGANDDGHLRQKRSLLENEGVRFEGDRVRPECLWEPHAKMLALATK</sequence>
<feature type="domain" description="Methylated-DNA-[protein]-cysteine S-methyltransferase DNA binding" evidence="13">
    <location>
        <begin position="238"/>
        <end position="321"/>
    </location>
</feature>
<evidence type="ECO:0000256" key="11">
    <source>
        <dbReference type="ARBA" id="ARBA00049348"/>
    </source>
</evidence>
<dbReference type="Pfam" id="PF01035">
    <property type="entry name" value="DNA_binding_1"/>
    <property type="match status" value="1"/>
</dbReference>
<comment type="catalytic activity">
    <reaction evidence="11">
        <text>a 6-O-methyl-2'-deoxyguanosine in DNA + L-cysteinyl-[protein] = S-methyl-L-cysteinyl-[protein] + a 2'-deoxyguanosine in DNA</text>
        <dbReference type="Rhea" id="RHEA:24000"/>
        <dbReference type="Rhea" id="RHEA-COMP:10131"/>
        <dbReference type="Rhea" id="RHEA-COMP:10132"/>
        <dbReference type="Rhea" id="RHEA-COMP:11367"/>
        <dbReference type="Rhea" id="RHEA-COMP:11368"/>
        <dbReference type="ChEBI" id="CHEBI:29950"/>
        <dbReference type="ChEBI" id="CHEBI:82612"/>
        <dbReference type="ChEBI" id="CHEBI:85445"/>
        <dbReference type="ChEBI" id="CHEBI:85448"/>
        <dbReference type="EC" id="2.1.1.63"/>
    </reaction>
</comment>
<evidence type="ECO:0000256" key="5">
    <source>
        <dbReference type="ARBA" id="ARBA00022603"/>
    </source>
</evidence>
<evidence type="ECO:0000256" key="8">
    <source>
        <dbReference type="ARBA" id="ARBA00023204"/>
    </source>
</evidence>
<evidence type="ECO:0000256" key="4">
    <source>
        <dbReference type="ARBA" id="ARBA00015377"/>
    </source>
</evidence>
<evidence type="ECO:0000256" key="7">
    <source>
        <dbReference type="ARBA" id="ARBA00022763"/>
    </source>
</evidence>
<dbReference type="Proteomes" id="UP000290189">
    <property type="component" value="Unassembled WGS sequence"/>
</dbReference>
<gene>
    <name evidence="14" type="ORF">PLBR_LOCUS3458</name>
</gene>
<keyword evidence="6" id="KW-0808">Transferase</keyword>
<keyword evidence="14" id="KW-0496">Mitochondrion</keyword>
<proteinExistence type="inferred from homology"/>
<evidence type="ECO:0000256" key="12">
    <source>
        <dbReference type="SAM" id="MobiDB-lite"/>
    </source>
</evidence>
<dbReference type="InterPro" id="IPR014048">
    <property type="entry name" value="MethylDNA_cys_MeTrfase_DNA-bd"/>
</dbReference>
<dbReference type="GO" id="GO:0032259">
    <property type="term" value="P:methylation"/>
    <property type="evidence" value="ECO:0007669"/>
    <property type="project" value="UniProtKB-KW"/>
</dbReference>
<dbReference type="PROSITE" id="PS00374">
    <property type="entry name" value="MGMT"/>
    <property type="match status" value="1"/>
</dbReference>
<accession>A0A3P3Y7U1</accession>
<dbReference type="InterPro" id="IPR036217">
    <property type="entry name" value="MethylDNA_cys_MeTrfase_DNAb"/>
</dbReference>
<reference evidence="14 15" key="1">
    <citation type="submission" date="2018-03" db="EMBL/GenBank/DDBJ databases">
        <authorList>
            <person name="Fogelqvist J."/>
        </authorList>
    </citation>
    <scope>NUCLEOTIDE SEQUENCE [LARGE SCALE GENOMIC DNA]</scope>
</reference>
<evidence type="ECO:0000256" key="10">
    <source>
        <dbReference type="ARBA" id="ARBA00031621"/>
    </source>
</evidence>
<dbReference type="AlphaFoldDB" id="A0A3P3Y7U1"/>
<dbReference type="EMBL" id="OVEO01000005">
    <property type="protein sequence ID" value="SPQ96242.1"/>
    <property type="molecule type" value="Genomic_DNA"/>
</dbReference>
<dbReference type="PANTHER" id="PTHR10815">
    <property type="entry name" value="METHYLATED-DNA--PROTEIN-CYSTEINE METHYLTRANSFERASE"/>
    <property type="match status" value="1"/>
</dbReference>
<keyword evidence="8" id="KW-0234">DNA repair</keyword>
<organism evidence="14 15">
    <name type="scientific">Plasmodiophora brassicae</name>
    <name type="common">Clubroot disease agent</name>
    <dbReference type="NCBI Taxonomy" id="37360"/>
    <lineage>
        <taxon>Eukaryota</taxon>
        <taxon>Sar</taxon>
        <taxon>Rhizaria</taxon>
        <taxon>Endomyxa</taxon>
        <taxon>Phytomyxea</taxon>
        <taxon>Plasmodiophorida</taxon>
        <taxon>Plasmodiophoridae</taxon>
        <taxon>Plasmodiophora</taxon>
    </lineage>
</organism>
<comment type="catalytic activity">
    <reaction evidence="1">
        <text>a 4-O-methyl-thymidine in DNA + L-cysteinyl-[protein] = a thymidine in DNA + S-methyl-L-cysteinyl-[protein]</text>
        <dbReference type="Rhea" id="RHEA:53428"/>
        <dbReference type="Rhea" id="RHEA-COMP:10131"/>
        <dbReference type="Rhea" id="RHEA-COMP:10132"/>
        <dbReference type="Rhea" id="RHEA-COMP:13555"/>
        <dbReference type="Rhea" id="RHEA-COMP:13556"/>
        <dbReference type="ChEBI" id="CHEBI:29950"/>
        <dbReference type="ChEBI" id="CHEBI:82612"/>
        <dbReference type="ChEBI" id="CHEBI:137386"/>
        <dbReference type="ChEBI" id="CHEBI:137387"/>
        <dbReference type="EC" id="2.1.1.63"/>
    </reaction>
</comment>
<dbReference type="PANTHER" id="PTHR10815:SF13">
    <property type="entry name" value="METHYLATED-DNA--PROTEIN-CYSTEINE METHYLTRANSFERASE"/>
    <property type="match status" value="1"/>
</dbReference>
<evidence type="ECO:0000259" key="13">
    <source>
        <dbReference type="Pfam" id="PF01035"/>
    </source>
</evidence>
<evidence type="ECO:0000313" key="15">
    <source>
        <dbReference type="Proteomes" id="UP000290189"/>
    </source>
</evidence>
<feature type="compositionally biased region" description="Basic and acidic residues" evidence="12">
    <location>
        <begin position="98"/>
        <end position="110"/>
    </location>
</feature>
<dbReference type="Gene3D" id="1.10.10.10">
    <property type="entry name" value="Winged helix-like DNA-binding domain superfamily/Winged helix DNA-binding domain"/>
    <property type="match status" value="1"/>
</dbReference>
<dbReference type="InterPro" id="IPR036388">
    <property type="entry name" value="WH-like_DNA-bd_sf"/>
</dbReference>
<evidence type="ECO:0000256" key="9">
    <source>
        <dbReference type="ARBA" id="ARBA00030795"/>
    </source>
</evidence>
<dbReference type="CDD" id="cd06445">
    <property type="entry name" value="ATase"/>
    <property type="match status" value="1"/>
</dbReference>
<comment type="similarity">
    <text evidence="2">Belongs to the MGMT family.</text>
</comment>